<dbReference type="PANTHER" id="PTHR11910">
    <property type="entry name" value="ATP SYNTHASE DELTA CHAIN"/>
    <property type="match status" value="1"/>
</dbReference>
<dbReference type="AlphaFoldDB" id="A0A429Y6J6"/>
<dbReference type="InterPro" id="IPR020781">
    <property type="entry name" value="ATPase_OSCP/d_CS"/>
</dbReference>
<dbReference type="InterPro" id="IPR026015">
    <property type="entry name" value="ATP_synth_OSCP/delta_N_sf"/>
</dbReference>
<protein>
    <recommendedName>
        <fullName evidence="8">ATP synthase subunit delta</fullName>
    </recommendedName>
    <alternativeName>
        <fullName evidence="8">ATP synthase F(1) sector subunit delta</fullName>
    </alternativeName>
    <alternativeName>
        <fullName evidence="8">F-type ATPase subunit delta</fullName>
        <shortName evidence="8">F-ATPase subunit delta</shortName>
    </alternativeName>
</protein>
<dbReference type="Proteomes" id="UP000287156">
    <property type="component" value="Unassembled WGS sequence"/>
</dbReference>
<name>A0A429Y6J6_9BACI</name>
<dbReference type="GO" id="GO:0045259">
    <property type="term" value="C:proton-transporting ATP synthase complex"/>
    <property type="evidence" value="ECO:0007669"/>
    <property type="project" value="UniProtKB-KW"/>
</dbReference>
<dbReference type="Pfam" id="PF00213">
    <property type="entry name" value="OSCP"/>
    <property type="match status" value="1"/>
</dbReference>
<evidence type="ECO:0000256" key="8">
    <source>
        <dbReference type="HAMAP-Rule" id="MF_01416"/>
    </source>
</evidence>
<dbReference type="PRINTS" id="PR00125">
    <property type="entry name" value="ATPASEDELTA"/>
</dbReference>
<comment type="function">
    <text evidence="8">F(1)F(0) ATP synthase produces ATP from ADP in the presence of a proton or sodium gradient. F-type ATPases consist of two structural domains, F(1) containing the extramembraneous catalytic core and F(0) containing the membrane proton channel, linked together by a central stalk and a peripheral stalk. During catalysis, ATP synthesis in the catalytic domain of F(1) is coupled via a rotary mechanism of the central stalk subunits to proton translocation.</text>
</comment>
<evidence type="ECO:0000313" key="10">
    <source>
        <dbReference type="Proteomes" id="UP000287156"/>
    </source>
</evidence>
<dbReference type="NCBIfam" id="NF004403">
    <property type="entry name" value="PRK05758.2-4"/>
    <property type="match status" value="1"/>
</dbReference>
<keyword evidence="9" id="KW-0378">Hydrolase</keyword>
<evidence type="ECO:0000256" key="4">
    <source>
        <dbReference type="ARBA" id="ARBA00023065"/>
    </source>
</evidence>
<comment type="caution">
    <text evidence="9">The sequence shown here is derived from an EMBL/GenBank/DDBJ whole genome shotgun (WGS) entry which is preliminary data.</text>
</comment>
<dbReference type="GO" id="GO:0005886">
    <property type="term" value="C:plasma membrane"/>
    <property type="evidence" value="ECO:0007669"/>
    <property type="project" value="UniProtKB-SubCell"/>
</dbReference>
<keyword evidence="10" id="KW-1185">Reference proteome</keyword>
<evidence type="ECO:0000256" key="5">
    <source>
        <dbReference type="ARBA" id="ARBA00023136"/>
    </source>
</evidence>
<keyword evidence="8" id="KW-1003">Cell membrane</keyword>
<evidence type="ECO:0000256" key="3">
    <source>
        <dbReference type="ARBA" id="ARBA00022781"/>
    </source>
</evidence>
<proteinExistence type="inferred from homology"/>
<evidence type="ECO:0000256" key="6">
    <source>
        <dbReference type="ARBA" id="ARBA00023196"/>
    </source>
</evidence>
<evidence type="ECO:0000256" key="7">
    <source>
        <dbReference type="ARBA" id="ARBA00023310"/>
    </source>
</evidence>
<dbReference type="SUPFAM" id="SSF47928">
    <property type="entry name" value="N-terminal domain of the delta subunit of the F1F0-ATP synthase"/>
    <property type="match status" value="1"/>
</dbReference>
<comment type="subcellular location">
    <subcellularLocation>
        <location evidence="8">Cell membrane</location>
        <topology evidence="8">Peripheral membrane protein</topology>
    </subcellularLocation>
    <subcellularLocation>
        <location evidence="1">Membrane</location>
    </subcellularLocation>
</comment>
<dbReference type="RefSeq" id="WP_126046726.1">
    <property type="nucleotide sequence ID" value="NZ_QYTV02000001.1"/>
</dbReference>
<keyword evidence="5 8" id="KW-0472">Membrane</keyword>
<evidence type="ECO:0000256" key="2">
    <source>
        <dbReference type="ARBA" id="ARBA00022448"/>
    </source>
</evidence>
<organism evidence="9 10">
    <name type="scientific">Siminovitchia acidinfaciens</name>
    <dbReference type="NCBI Taxonomy" id="2321395"/>
    <lineage>
        <taxon>Bacteria</taxon>
        <taxon>Bacillati</taxon>
        <taxon>Bacillota</taxon>
        <taxon>Bacilli</taxon>
        <taxon>Bacillales</taxon>
        <taxon>Bacillaceae</taxon>
        <taxon>Siminovitchia</taxon>
    </lineage>
</organism>
<dbReference type="InterPro" id="IPR000711">
    <property type="entry name" value="ATPase_OSCP/dsu"/>
</dbReference>
<evidence type="ECO:0000313" key="9">
    <source>
        <dbReference type="EMBL" id="RST77077.1"/>
    </source>
</evidence>
<dbReference type="OrthoDB" id="9802471at2"/>
<sequence length="178" mass="19716">MSNPVVAERYALALYQVGKEQNLSGQIDEELKTIKKVLVQNPGFIGLLKTPKLSVDDKRNLIRQSFPNVSPAVINTFMLLADRHREDIMVEVAESYINLLNEERGIAEATVYSVRALTADETKAISVVFAPKVGKQTLNIENVVDPNLLGGVKVRIGNRIFDGSLRGKLDRLGRKLTS</sequence>
<dbReference type="GO" id="GO:0046933">
    <property type="term" value="F:proton-transporting ATP synthase activity, rotational mechanism"/>
    <property type="evidence" value="ECO:0007669"/>
    <property type="project" value="UniProtKB-UniRule"/>
</dbReference>
<gene>
    <name evidence="8" type="primary">atpH</name>
    <name evidence="9" type="ORF">D4T97_000840</name>
</gene>
<dbReference type="HAMAP" id="MF_01416">
    <property type="entry name" value="ATP_synth_delta_bact"/>
    <property type="match status" value="1"/>
</dbReference>
<comment type="function">
    <text evidence="8">This protein is part of the stalk that links CF(0) to CF(1). It either transmits conformational changes from CF(0) to CF(1) or is implicated in proton conduction.</text>
</comment>
<accession>A0A429Y6J6</accession>
<dbReference type="GO" id="GO:0016787">
    <property type="term" value="F:hydrolase activity"/>
    <property type="evidence" value="ECO:0007669"/>
    <property type="project" value="UniProtKB-KW"/>
</dbReference>
<comment type="similarity">
    <text evidence="8">Belongs to the ATPase delta chain family.</text>
</comment>
<keyword evidence="2 8" id="KW-0813">Transport</keyword>
<keyword evidence="3 8" id="KW-0375">Hydrogen ion transport</keyword>
<keyword evidence="7 8" id="KW-0066">ATP synthesis</keyword>
<keyword evidence="6 8" id="KW-0139">CF(1)</keyword>
<dbReference type="Gene3D" id="1.10.520.20">
    <property type="entry name" value="N-terminal domain of the delta subunit of the F1F0-ATP synthase"/>
    <property type="match status" value="1"/>
</dbReference>
<dbReference type="EMBL" id="QYTV02000001">
    <property type="protein sequence ID" value="RST77077.1"/>
    <property type="molecule type" value="Genomic_DNA"/>
</dbReference>
<dbReference type="NCBIfam" id="TIGR01145">
    <property type="entry name" value="ATP_synt_delta"/>
    <property type="match status" value="1"/>
</dbReference>
<reference evidence="9" key="1">
    <citation type="submission" date="2018-12" db="EMBL/GenBank/DDBJ databases">
        <authorList>
            <person name="Sun L."/>
            <person name="Chen Z."/>
        </authorList>
    </citation>
    <scope>NUCLEOTIDE SEQUENCE [LARGE SCALE GENOMIC DNA]</scope>
    <source>
        <strain evidence="9">3-2-2</strain>
    </source>
</reference>
<evidence type="ECO:0000256" key="1">
    <source>
        <dbReference type="ARBA" id="ARBA00004370"/>
    </source>
</evidence>
<keyword evidence="4 8" id="KW-0406">Ion transport</keyword>
<dbReference type="PROSITE" id="PS00389">
    <property type="entry name" value="ATPASE_DELTA"/>
    <property type="match status" value="1"/>
</dbReference>